<evidence type="ECO:0000256" key="1">
    <source>
        <dbReference type="ARBA" id="ARBA00022553"/>
    </source>
</evidence>
<evidence type="ECO:0000313" key="5">
    <source>
        <dbReference type="Proteomes" id="UP000017837"/>
    </source>
</evidence>
<evidence type="ECO:0000313" key="4">
    <source>
        <dbReference type="EMBL" id="ESQ81495.1"/>
    </source>
</evidence>
<protein>
    <recommendedName>
        <fullName evidence="3">Response regulatory domain-containing protein</fullName>
    </recommendedName>
</protein>
<dbReference type="PANTHER" id="PTHR44591:SF3">
    <property type="entry name" value="RESPONSE REGULATORY DOMAIN-CONTAINING PROTEIN"/>
    <property type="match status" value="1"/>
</dbReference>
<dbReference type="SUPFAM" id="SSF52172">
    <property type="entry name" value="CheY-like"/>
    <property type="match status" value="1"/>
</dbReference>
<dbReference type="RefSeq" id="WP_018084050.1">
    <property type="nucleotide sequence ID" value="NZ_AQWM01000058.1"/>
</dbReference>
<dbReference type="STRING" id="1121022.GCA_000376105_04367"/>
<dbReference type="PATRIC" id="fig|1121022.4.peg.4479"/>
<dbReference type="Pfam" id="PF00072">
    <property type="entry name" value="Response_reg"/>
    <property type="match status" value="1"/>
</dbReference>
<dbReference type="Proteomes" id="UP000017837">
    <property type="component" value="Unassembled WGS sequence"/>
</dbReference>
<proteinExistence type="predicted"/>
<evidence type="ECO:0000259" key="3">
    <source>
        <dbReference type="PROSITE" id="PS50110"/>
    </source>
</evidence>
<dbReference type="InterPro" id="IPR050595">
    <property type="entry name" value="Bact_response_regulator"/>
</dbReference>
<dbReference type="GO" id="GO:0000160">
    <property type="term" value="P:phosphorelay signal transduction system"/>
    <property type="evidence" value="ECO:0007669"/>
    <property type="project" value="InterPro"/>
</dbReference>
<name>V4P8B3_9CAUL</name>
<reference evidence="4 5" key="1">
    <citation type="journal article" date="2014" name="Nature">
        <title>Sequential evolution of bacterial morphology by co-option of a developmental regulator.</title>
        <authorList>
            <person name="Jiang C."/>
            <person name="Brown P.J."/>
            <person name="Ducret A."/>
            <person name="Brun Y.V."/>
        </authorList>
    </citation>
    <scope>NUCLEOTIDE SEQUENCE [LARGE SCALE GENOMIC DNA]</scope>
    <source>
        <strain evidence="4 5">DSM 16100</strain>
    </source>
</reference>
<dbReference type="OrthoDB" id="7175341at2"/>
<feature type="modified residue" description="4-aspartylphosphate" evidence="2">
    <location>
        <position position="53"/>
    </location>
</feature>
<feature type="domain" description="Response regulatory" evidence="3">
    <location>
        <begin position="4"/>
        <end position="124"/>
    </location>
</feature>
<dbReference type="InterPro" id="IPR001789">
    <property type="entry name" value="Sig_transdc_resp-reg_receiver"/>
</dbReference>
<dbReference type="AlphaFoldDB" id="V4P8B3"/>
<accession>V4P8B3</accession>
<dbReference type="eggNOG" id="COG0745">
    <property type="taxonomic scope" value="Bacteria"/>
</dbReference>
<dbReference type="PROSITE" id="PS50110">
    <property type="entry name" value="RESPONSE_REGULATORY"/>
    <property type="match status" value="1"/>
</dbReference>
<organism evidence="4 5">
    <name type="scientific">Asticcacaulis benevestitus DSM 16100 = ATCC BAA-896</name>
    <dbReference type="NCBI Taxonomy" id="1121022"/>
    <lineage>
        <taxon>Bacteria</taxon>
        <taxon>Pseudomonadati</taxon>
        <taxon>Pseudomonadota</taxon>
        <taxon>Alphaproteobacteria</taxon>
        <taxon>Caulobacterales</taxon>
        <taxon>Caulobacteraceae</taxon>
        <taxon>Asticcacaulis</taxon>
    </lineage>
</organism>
<comment type="caution">
    <text evidence="4">The sequence shown here is derived from an EMBL/GenBank/DDBJ whole genome shotgun (WGS) entry which is preliminary data.</text>
</comment>
<dbReference type="EMBL" id="AWGB01000088">
    <property type="protein sequence ID" value="ESQ81495.1"/>
    <property type="molecule type" value="Genomic_DNA"/>
</dbReference>
<keyword evidence="5" id="KW-1185">Reference proteome</keyword>
<dbReference type="SMART" id="SM00448">
    <property type="entry name" value="REC"/>
    <property type="match status" value="1"/>
</dbReference>
<dbReference type="InterPro" id="IPR011006">
    <property type="entry name" value="CheY-like_superfamily"/>
</dbReference>
<dbReference type="Gene3D" id="3.40.50.2300">
    <property type="match status" value="1"/>
</dbReference>
<dbReference type="PANTHER" id="PTHR44591">
    <property type="entry name" value="STRESS RESPONSE REGULATOR PROTEIN 1"/>
    <property type="match status" value="1"/>
</dbReference>
<dbReference type="CDD" id="cd00156">
    <property type="entry name" value="REC"/>
    <property type="match status" value="1"/>
</dbReference>
<gene>
    <name evidence="4" type="ORF">ABENE_21875</name>
</gene>
<sequence>MTKTVLIVEDSGTQAHMIAAMFDRLGLLGDCVTSHTEALEKLRASSFDLLLLDVYLENDNSLDHLHEYKALQPGLSIAVMTAGDCSESDSISDAINRAHRAHVDYILAKPFKLVDLEYVCDEVNNRQMDAMISIEDGTVFLQ</sequence>
<evidence type="ECO:0000256" key="2">
    <source>
        <dbReference type="PROSITE-ProRule" id="PRU00169"/>
    </source>
</evidence>
<keyword evidence="1 2" id="KW-0597">Phosphoprotein</keyword>